<feature type="region of interest" description="Disordered" evidence="2">
    <location>
        <begin position="200"/>
        <end position="297"/>
    </location>
</feature>
<feature type="compositionally biased region" description="Basic and acidic residues" evidence="2">
    <location>
        <begin position="280"/>
        <end position="292"/>
    </location>
</feature>
<dbReference type="GeneID" id="130497557"/>
<dbReference type="AlphaFoldDB" id="A0A9W3C4T4"/>
<dbReference type="Proteomes" id="UP000504610">
    <property type="component" value="Chromosome 7"/>
</dbReference>
<evidence type="ECO:0000256" key="1">
    <source>
        <dbReference type="SAM" id="Coils"/>
    </source>
</evidence>
<keyword evidence="1" id="KW-0175">Coiled coil</keyword>
<evidence type="ECO:0000313" key="3">
    <source>
        <dbReference type="Proteomes" id="UP000504610"/>
    </source>
</evidence>
<sequence length="404" mass="46538">MGPKQKPKQKHKQPIVYEEDYIPIKTLTKYDLDPNTVKTLGNGDIWNNLLIENNITNNKKLLTGIKGLQETYYDKICEAVDDIMASLNSEVQVFIQKTLVSLEEMYNKKGDDMKPIVRATSKCVEACYSFDEMHETLSARFGQPLRTTQKMYDFYFTGKKGCKAYKQLSLVRAAQRRAEKLQSQKQQLNVDHKNNIEQEQAGENQVHEQAREDQVPEEKEQQAREDQVPEEKEQAGEVRVPEEKEQAGEVRVPEKQEQAGEDQVTEQNEKAESLEVEDPIQDRDEVNTEHNEQVYSESSVLPILKQINIEQEQAGENQLPEQKEEAESLEVELPIQDENEVNNEHKEQAYSEPSVLPILKQLINSQKEILDAMTSQKKMMEALMDLLTKIAKKDELESLRSESI</sequence>
<protein>
    <submittedName>
        <fullName evidence="4">Uncharacterized protein LOC130497557</fullName>
    </submittedName>
</protein>
<reference evidence="3" key="1">
    <citation type="journal article" date="2019" name="Database">
        <title>The radish genome database (RadishGD): an integrated information resource for radish genomics.</title>
        <authorList>
            <person name="Yu H.J."/>
            <person name="Baek S."/>
            <person name="Lee Y.J."/>
            <person name="Cho A."/>
            <person name="Mun J.H."/>
        </authorList>
    </citation>
    <scope>NUCLEOTIDE SEQUENCE [LARGE SCALE GENOMIC DNA]</scope>
    <source>
        <strain evidence="3">cv. WK10039</strain>
    </source>
</reference>
<dbReference type="OrthoDB" id="10315465at2759"/>
<organism evidence="3 4">
    <name type="scientific">Raphanus sativus</name>
    <name type="common">Radish</name>
    <name type="synonym">Raphanus raphanistrum var. sativus</name>
    <dbReference type="NCBI Taxonomy" id="3726"/>
    <lineage>
        <taxon>Eukaryota</taxon>
        <taxon>Viridiplantae</taxon>
        <taxon>Streptophyta</taxon>
        <taxon>Embryophyta</taxon>
        <taxon>Tracheophyta</taxon>
        <taxon>Spermatophyta</taxon>
        <taxon>Magnoliopsida</taxon>
        <taxon>eudicotyledons</taxon>
        <taxon>Gunneridae</taxon>
        <taxon>Pentapetalae</taxon>
        <taxon>rosids</taxon>
        <taxon>malvids</taxon>
        <taxon>Brassicales</taxon>
        <taxon>Brassicaceae</taxon>
        <taxon>Brassiceae</taxon>
        <taxon>Raphanus</taxon>
    </lineage>
</organism>
<accession>A0A9W3C4T4</accession>
<gene>
    <name evidence="4" type="primary">LOC130497557</name>
</gene>
<feature type="coiled-coil region" evidence="1">
    <location>
        <begin position="171"/>
        <end position="198"/>
    </location>
</feature>
<dbReference type="RefSeq" id="XP_056846437.1">
    <property type="nucleotide sequence ID" value="XM_056990457.1"/>
</dbReference>
<dbReference type="KEGG" id="rsz:130497557"/>
<reference evidence="4" key="2">
    <citation type="submission" date="2025-08" db="UniProtKB">
        <authorList>
            <consortium name="RefSeq"/>
        </authorList>
    </citation>
    <scope>IDENTIFICATION</scope>
    <source>
        <tissue evidence="4">Leaf</tissue>
    </source>
</reference>
<feature type="compositionally biased region" description="Basic and acidic residues" evidence="2">
    <location>
        <begin position="205"/>
        <end position="258"/>
    </location>
</feature>
<evidence type="ECO:0000313" key="4">
    <source>
        <dbReference type="RefSeq" id="XP_056846437.1"/>
    </source>
</evidence>
<evidence type="ECO:0000256" key="2">
    <source>
        <dbReference type="SAM" id="MobiDB-lite"/>
    </source>
</evidence>
<keyword evidence="3" id="KW-1185">Reference proteome</keyword>
<name>A0A9W3C4T4_RAPSA</name>
<proteinExistence type="predicted"/>